<dbReference type="InterPro" id="IPR034660">
    <property type="entry name" value="DinB/YfiT-like"/>
</dbReference>
<sequence length="264" mass="27596">MSGSADVVIDALHAVHDELAPVAGSLTSAQLTGPSAASEWTIAQVLSHLGSGAVIAKATLDAALAGDPNPGFDANREIWARWDSMTPEEQRAGFLEADDALLAAYDALDDRTRATLAIDVGFLPQPVDVATAGRFRLNEAALHSWDVRVALDPSAVVHPDAVRLLLDQLAAMIGFLAKPAALDGRVVDATLRLSAPDRSFGLHLEEGGCALGEPVAAPDAELTASAEAWLRLATGRLGRDHTPEDVTVSGDISLDTLRAVFPGF</sequence>
<dbReference type="SUPFAM" id="SSF109854">
    <property type="entry name" value="DinB/YfiT-like putative metalloenzymes"/>
    <property type="match status" value="1"/>
</dbReference>
<evidence type="ECO:0000313" key="2">
    <source>
        <dbReference type="EMBL" id="CCH78437.1"/>
    </source>
</evidence>
<reference evidence="2 3" key="1">
    <citation type="journal article" date="2013" name="ISME J.">
        <title>A metabolic model for members of the genus Tetrasphaera involved in enhanced biological phosphorus removal.</title>
        <authorList>
            <person name="Kristiansen R."/>
            <person name="Nguyen H.T.T."/>
            <person name="Saunders A.M."/>
            <person name="Nielsen J.L."/>
            <person name="Wimmer R."/>
            <person name="Le V.Q."/>
            <person name="McIlroy S.J."/>
            <person name="Petrovski S."/>
            <person name="Seviour R.J."/>
            <person name="Calteau A."/>
            <person name="Nielsen K.L."/>
            <person name="Nielsen P.H."/>
        </authorList>
    </citation>
    <scope>NUCLEOTIDE SEQUENCE [LARGE SCALE GENOMIC DNA]</scope>
    <source>
        <strain evidence="2 3">T1-X7</strain>
    </source>
</reference>
<dbReference type="AlphaFoldDB" id="A0A077LZY7"/>
<gene>
    <name evidence="2" type="ORF">BN12_290012</name>
</gene>
<dbReference type="InterPro" id="IPR036527">
    <property type="entry name" value="SCP2_sterol-bd_dom_sf"/>
</dbReference>
<name>A0A077LZY7_9MICO</name>
<dbReference type="Gene3D" id="1.20.120.450">
    <property type="entry name" value="dinb family like domain"/>
    <property type="match status" value="1"/>
</dbReference>
<dbReference type="STRING" id="1194083.BN12_290012"/>
<organism evidence="2 3">
    <name type="scientific">Nostocoides japonicum T1-X7</name>
    <dbReference type="NCBI Taxonomy" id="1194083"/>
    <lineage>
        <taxon>Bacteria</taxon>
        <taxon>Bacillati</taxon>
        <taxon>Actinomycetota</taxon>
        <taxon>Actinomycetes</taxon>
        <taxon>Micrococcales</taxon>
        <taxon>Intrasporangiaceae</taxon>
        <taxon>Nostocoides</taxon>
    </lineage>
</organism>
<dbReference type="InterPro" id="IPR017517">
    <property type="entry name" value="Maleyloyr_isom"/>
</dbReference>
<dbReference type="InterPro" id="IPR024344">
    <property type="entry name" value="MDMPI_metal-binding"/>
</dbReference>
<protein>
    <recommendedName>
        <fullName evidence="1">Mycothiol-dependent maleylpyruvate isomerase metal-binding domain-containing protein</fullName>
    </recommendedName>
</protein>
<evidence type="ECO:0000313" key="3">
    <source>
        <dbReference type="Proteomes" id="UP000035721"/>
    </source>
</evidence>
<dbReference type="EMBL" id="CAJB01000212">
    <property type="protein sequence ID" value="CCH78437.1"/>
    <property type="molecule type" value="Genomic_DNA"/>
</dbReference>
<dbReference type="Pfam" id="PF11716">
    <property type="entry name" value="MDMPI_N"/>
    <property type="match status" value="1"/>
</dbReference>
<dbReference type="SUPFAM" id="SSF55718">
    <property type="entry name" value="SCP-like"/>
    <property type="match status" value="1"/>
</dbReference>
<comment type="caution">
    <text evidence="2">The sequence shown here is derived from an EMBL/GenBank/DDBJ whole genome shotgun (WGS) entry which is preliminary data.</text>
</comment>
<proteinExistence type="predicted"/>
<accession>A0A077LZY7</accession>
<dbReference type="GO" id="GO:0046872">
    <property type="term" value="F:metal ion binding"/>
    <property type="evidence" value="ECO:0007669"/>
    <property type="project" value="InterPro"/>
</dbReference>
<evidence type="ECO:0000259" key="1">
    <source>
        <dbReference type="Pfam" id="PF11716"/>
    </source>
</evidence>
<keyword evidence="3" id="KW-1185">Reference proteome</keyword>
<dbReference type="NCBIfam" id="TIGR03083">
    <property type="entry name" value="maleylpyruvate isomerase family mycothiol-dependent enzyme"/>
    <property type="match status" value="1"/>
</dbReference>
<dbReference type="RefSeq" id="WP_048550768.1">
    <property type="nucleotide sequence ID" value="NZ_HF570958.1"/>
</dbReference>
<feature type="domain" description="Mycothiol-dependent maleylpyruvate isomerase metal-binding" evidence="1">
    <location>
        <begin position="12"/>
        <end position="148"/>
    </location>
</feature>
<dbReference type="Proteomes" id="UP000035721">
    <property type="component" value="Unassembled WGS sequence"/>
</dbReference>
<dbReference type="OrthoDB" id="3213691at2"/>